<protein>
    <submittedName>
        <fullName evidence="1">Uncharacterized protein</fullName>
    </submittedName>
</protein>
<sequence>LQSLRSCGALKLCLRRRPHPPLCLLAPAAGGVPSQHASDTTYHPYAREVPSQHASNAAYHPYGCIVPAQHASNSAYHPYACSALLTCLQRSVPSLPLWMLAQHASDAPYHLYACGVSSRHAFDAVYHPYACIVPTQHASNTAYHRYACSALPTCLQRWLPSLCSQFPPDMPLTPPSHWPNPQGCLGSLCSCSPLKIRLQHLPPSLPYFLCHFPSLHSRGAIKICLRCHSQPPLRLILSPPLTILTLRY</sequence>
<dbReference type="Proteomes" id="UP000765509">
    <property type="component" value="Unassembled WGS sequence"/>
</dbReference>
<proteinExistence type="predicted"/>
<dbReference type="EMBL" id="AVOT02148610">
    <property type="protein sequence ID" value="MBW0592497.1"/>
    <property type="molecule type" value="Genomic_DNA"/>
</dbReference>
<dbReference type="OrthoDB" id="538223at2759"/>
<name>A0A9Q3L4J9_9BASI</name>
<reference evidence="1" key="1">
    <citation type="submission" date="2021-03" db="EMBL/GenBank/DDBJ databases">
        <title>Draft genome sequence of rust myrtle Austropuccinia psidii MF-1, a brazilian biotype.</title>
        <authorList>
            <person name="Quecine M.C."/>
            <person name="Pachon D.M.R."/>
            <person name="Bonatelli M.L."/>
            <person name="Correr F.H."/>
            <person name="Franceschini L.M."/>
            <person name="Leite T.F."/>
            <person name="Margarido G.R.A."/>
            <person name="Almeida C.A."/>
            <person name="Ferrarezi J.A."/>
            <person name="Labate C.A."/>
        </authorList>
    </citation>
    <scope>NUCLEOTIDE SEQUENCE</scope>
    <source>
        <strain evidence="1">MF-1</strain>
    </source>
</reference>
<organism evidence="1 2">
    <name type="scientific">Austropuccinia psidii MF-1</name>
    <dbReference type="NCBI Taxonomy" id="1389203"/>
    <lineage>
        <taxon>Eukaryota</taxon>
        <taxon>Fungi</taxon>
        <taxon>Dikarya</taxon>
        <taxon>Basidiomycota</taxon>
        <taxon>Pucciniomycotina</taxon>
        <taxon>Pucciniomycetes</taxon>
        <taxon>Pucciniales</taxon>
        <taxon>Sphaerophragmiaceae</taxon>
        <taxon>Austropuccinia</taxon>
    </lineage>
</organism>
<evidence type="ECO:0000313" key="1">
    <source>
        <dbReference type="EMBL" id="MBW0592497.1"/>
    </source>
</evidence>
<feature type="non-terminal residue" evidence="1">
    <location>
        <position position="1"/>
    </location>
</feature>
<gene>
    <name evidence="1" type="ORF">O181_132212</name>
</gene>
<accession>A0A9Q3L4J9</accession>
<evidence type="ECO:0000313" key="2">
    <source>
        <dbReference type="Proteomes" id="UP000765509"/>
    </source>
</evidence>
<keyword evidence="2" id="KW-1185">Reference proteome</keyword>
<dbReference type="AlphaFoldDB" id="A0A9Q3L4J9"/>
<comment type="caution">
    <text evidence="1">The sequence shown here is derived from an EMBL/GenBank/DDBJ whole genome shotgun (WGS) entry which is preliminary data.</text>
</comment>